<name>A0A1J1IAT9_9DIPT</name>
<protein>
    <submittedName>
        <fullName evidence="1">CLUMA_CG010751, isoform A</fullName>
    </submittedName>
</protein>
<keyword evidence="2" id="KW-1185">Reference proteome</keyword>
<organism evidence="1 2">
    <name type="scientific">Clunio marinus</name>
    <dbReference type="NCBI Taxonomy" id="568069"/>
    <lineage>
        <taxon>Eukaryota</taxon>
        <taxon>Metazoa</taxon>
        <taxon>Ecdysozoa</taxon>
        <taxon>Arthropoda</taxon>
        <taxon>Hexapoda</taxon>
        <taxon>Insecta</taxon>
        <taxon>Pterygota</taxon>
        <taxon>Neoptera</taxon>
        <taxon>Endopterygota</taxon>
        <taxon>Diptera</taxon>
        <taxon>Nematocera</taxon>
        <taxon>Chironomoidea</taxon>
        <taxon>Chironomidae</taxon>
        <taxon>Clunio</taxon>
    </lineage>
</organism>
<evidence type="ECO:0000313" key="2">
    <source>
        <dbReference type="Proteomes" id="UP000183832"/>
    </source>
</evidence>
<sequence>MDKKNRRKMLEIPLMKCTGRKSLVKHANPWASRDVQSLDRESLDDGLAQQPMAMRNFHRFDDGVKKG</sequence>
<dbReference type="AlphaFoldDB" id="A0A1J1IAT9"/>
<accession>A0A1J1IAT9</accession>
<reference evidence="1 2" key="1">
    <citation type="submission" date="2015-04" db="EMBL/GenBank/DDBJ databases">
        <authorList>
            <person name="Syromyatnikov M.Y."/>
            <person name="Popov V.N."/>
        </authorList>
    </citation>
    <scope>NUCLEOTIDE SEQUENCE [LARGE SCALE GENOMIC DNA]</scope>
</reference>
<evidence type="ECO:0000313" key="1">
    <source>
        <dbReference type="EMBL" id="CRK97360.1"/>
    </source>
</evidence>
<gene>
    <name evidence="1" type="ORF">CLUMA_CG010751</name>
</gene>
<proteinExistence type="predicted"/>
<dbReference type="Proteomes" id="UP000183832">
    <property type="component" value="Unassembled WGS sequence"/>
</dbReference>
<dbReference type="EMBL" id="CVRI01000047">
    <property type="protein sequence ID" value="CRK97360.1"/>
    <property type="molecule type" value="Genomic_DNA"/>
</dbReference>